<dbReference type="EMBL" id="JBHSJE010000017">
    <property type="protein sequence ID" value="MFC4983427.1"/>
    <property type="molecule type" value="Genomic_DNA"/>
</dbReference>
<protein>
    <submittedName>
        <fullName evidence="4">TetR/AcrR family transcriptional regulator</fullName>
    </submittedName>
</protein>
<keyword evidence="1 2" id="KW-0238">DNA-binding</keyword>
<name>A0ABV9VHZ5_STRAZ</name>
<evidence type="ECO:0000256" key="1">
    <source>
        <dbReference type="ARBA" id="ARBA00023125"/>
    </source>
</evidence>
<dbReference type="Gene3D" id="1.10.357.10">
    <property type="entry name" value="Tetracycline Repressor, domain 2"/>
    <property type="match status" value="1"/>
</dbReference>
<reference evidence="5" key="1">
    <citation type="journal article" date="2019" name="Int. J. Syst. Evol. Microbiol.">
        <title>The Global Catalogue of Microorganisms (GCM) 10K type strain sequencing project: providing services to taxonomists for standard genome sequencing and annotation.</title>
        <authorList>
            <consortium name="The Broad Institute Genomics Platform"/>
            <consortium name="The Broad Institute Genome Sequencing Center for Infectious Disease"/>
            <person name="Wu L."/>
            <person name="Ma J."/>
        </authorList>
    </citation>
    <scope>NUCLEOTIDE SEQUENCE [LARGE SCALE GENOMIC DNA]</scope>
    <source>
        <strain evidence="5">ICMP 257</strain>
    </source>
</reference>
<comment type="caution">
    <text evidence="4">The sequence shown here is derived from an EMBL/GenBank/DDBJ whole genome shotgun (WGS) entry which is preliminary data.</text>
</comment>
<proteinExistence type="predicted"/>
<feature type="DNA-binding region" description="H-T-H motif" evidence="2">
    <location>
        <begin position="37"/>
        <end position="56"/>
    </location>
</feature>
<dbReference type="InterPro" id="IPR041483">
    <property type="entry name" value="TetR_C_34"/>
</dbReference>
<dbReference type="PROSITE" id="PS50977">
    <property type="entry name" value="HTH_TETR_2"/>
    <property type="match status" value="1"/>
</dbReference>
<evidence type="ECO:0000259" key="3">
    <source>
        <dbReference type="PROSITE" id="PS50977"/>
    </source>
</evidence>
<evidence type="ECO:0000256" key="2">
    <source>
        <dbReference type="PROSITE-ProRule" id="PRU00335"/>
    </source>
</evidence>
<accession>A0ABV9VHZ5</accession>
<dbReference type="Pfam" id="PF17929">
    <property type="entry name" value="TetR_C_34"/>
    <property type="match status" value="1"/>
</dbReference>
<gene>
    <name evidence="4" type="ORF">ACFPL4_34705</name>
</gene>
<organism evidence="4 5">
    <name type="scientific">Streptomyces atroolivaceus</name>
    <dbReference type="NCBI Taxonomy" id="66869"/>
    <lineage>
        <taxon>Bacteria</taxon>
        <taxon>Bacillati</taxon>
        <taxon>Actinomycetota</taxon>
        <taxon>Actinomycetes</taxon>
        <taxon>Kitasatosporales</taxon>
        <taxon>Streptomycetaceae</taxon>
        <taxon>Streptomyces</taxon>
    </lineage>
</organism>
<sequence length="226" mass="24345">MTSFQRARSEEQREVRRRSILDVTAAMLDEMPVAEVSLNELSRRVGLAKSNVLRYFESREVILLELLDRAWKEWAADLPTALAGAIDADASQQERTEQFAAALAASLAGRTVFCDLLSAQTAVLEHKASPQAAAHYKRAAIANMGDLAAIAVIHLPALGERAFHLAASITMMIGAVWTHSRPSPAMLAAYEADPGLGMARMDFAVSLQDTVATLAAGSIARSTPSR</sequence>
<feature type="domain" description="HTH tetR-type" evidence="3">
    <location>
        <begin position="14"/>
        <end position="74"/>
    </location>
</feature>
<dbReference type="Pfam" id="PF00440">
    <property type="entry name" value="TetR_N"/>
    <property type="match status" value="1"/>
</dbReference>
<dbReference type="InterPro" id="IPR009057">
    <property type="entry name" value="Homeodomain-like_sf"/>
</dbReference>
<dbReference type="InterPro" id="IPR001647">
    <property type="entry name" value="HTH_TetR"/>
</dbReference>
<dbReference type="RefSeq" id="WP_033305496.1">
    <property type="nucleotide sequence ID" value="NZ_JBHSJE010000017.1"/>
</dbReference>
<dbReference type="Proteomes" id="UP001595908">
    <property type="component" value="Unassembled WGS sequence"/>
</dbReference>
<dbReference type="SUPFAM" id="SSF46689">
    <property type="entry name" value="Homeodomain-like"/>
    <property type="match status" value="1"/>
</dbReference>
<evidence type="ECO:0000313" key="4">
    <source>
        <dbReference type="EMBL" id="MFC4983427.1"/>
    </source>
</evidence>
<dbReference type="GeneID" id="31237305"/>
<keyword evidence="5" id="KW-1185">Reference proteome</keyword>
<evidence type="ECO:0000313" key="5">
    <source>
        <dbReference type="Proteomes" id="UP001595908"/>
    </source>
</evidence>